<name>A0A8S9MAH0_BRACR</name>
<protein>
    <submittedName>
        <fullName evidence="2">Uncharacterized protein</fullName>
    </submittedName>
</protein>
<feature type="compositionally biased region" description="Polar residues" evidence="1">
    <location>
        <begin position="134"/>
        <end position="167"/>
    </location>
</feature>
<dbReference type="EMBL" id="QGKW02000007">
    <property type="protein sequence ID" value="KAF2617030.1"/>
    <property type="molecule type" value="Genomic_DNA"/>
</dbReference>
<dbReference type="AlphaFoldDB" id="A0A8S9MAH0"/>
<feature type="region of interest" description="Disordered" evidence="1">
    <location>
        <begin position="391"/>
        <end position="427"/>
    </location>
</feature>
<gene>
    <name evidence="2" type="ORF">F2Q68_00041401</name>
</gene>
<proteinExistence type="predicted"/>
<feature type="compositionally biased region" description="Low complexity" evidence="1">
    <location>
        <begin position="393"/>
        <end position="402"/>
    </location>
</feature>
<sequence length="467" mass="50620">MNNRSLKKSLSGKTNPPADDFIVGDADENLDLFSINRSGLTSLDVQFACTFNVSFSIWSAALIKPGRRSFEQAKVSKPELDDEKEHWNDQLNYTVPEVTLEALSKLVLQARNVTSKLQSISTTRAGTKDESDPSSKPTRSTSTVRPSNIPTLRPSSIPTLRPSNTVRSSSAPKKTTTTTTSALASVASPKRSVSRSLTPVSRKTPSRSSTPSRISTTIPTFKKAGDPQRSRSLTPRSKPQTAATSAAPSSRTSTVRSTSASSRPSLLSTPQTPPRGREKTVTLAFGRPVATTRNVTSPKRNISPDVTRTRPKGHSSSSLIPTFSGVGHTTARAKSVKSSPTVSDPTRPGKKVSKASVQIANNHMDARKGKANPFLGTMLYPQSIKSYSRKWCGSSEGSSSSNQEEDEGKSLMKEENTEKSDSARYESFLDVKDVKDTNWLLNLDDESNHSLIFDSVFDSPPEPFSPL</sequence>
<feature type="compositionally biased region" description="Basic and acidic residues" evidence="1">
    <location>
        <begin position="408"/>
        <end position="427"/>
    </location>
</feature>
<feature type="compositionally biased region" description="Polar residues" evidence="1">
    <location>
        <begin position="291"/>
        <end position="306"/>
    </location>
</feature>
<reference evidence="2" key="1">
    <citation type="submission" date="2019-12" db="EMBL/GenBank/DDBJ databases">
        <title>Genome sequencing and annotation of Brassica cretica.</title>
        <authorList>
            <person name="Studholme D.J."/>
            <person name="Sarris P.F."/>
        </authorList>
    </citation>
    <scope>NUCLEOTIDE SEQUENCE</scope>
    <source>
        <strain evidence="2">PFS-001/15</strain>
        <tissue evidence="2">Leaf</tissue>
    </source>
</reference>
<feature type="region of interest" description="Disordered" evidence="1">
    <location>
        <begin position="117"/>
        <end position="353"/>
    </location>
</feature>
<evidence type="ECO:0000256" key="1">
    <source>
        <dbReference type="SAM" id="MobiDB-lite"/>
    </source>
</evidence>
<evidence type="ECO:0000313" key="3">
    <source>
        <dbReference type="Proteomes" id="UP000712281"/>
    </source>
</evidence>
<dbReference type="Proteomes" id="UP000712281">
    <property type="component" value="Unassembled WGS sequence"/>
</dbReference>
<evidence type="ECO:0000313" key="2">
    <source>
        <dbReference type="EMBL" id="KAF2617030.1"/>
    </source>
</evidence>
<organism evidence="2 3">
    <name type="scientific">Brassica cretica</name>
    <name type="common">Mustard</name>
    <dbReference type="NCBI Taxonomy" id="69181"/>
    <lineage>
        <taxon>Eukaryota</taxon>
        <taxon>Viridiplantae</taxon>
        <taxon>Streptophyta</taxon>
        <taxon>Embryophyta</taxon>
        <taxon>Tracheophyta</taxon>
        <taxon>Spermatophyta</taxon>
        <taxon>Magnoliopsida</taxon>
        <taxon>eudicotyledons</taxon>
        <taxon>Gunneridae</taxon>
        <taxon>Pentapetalae</taxon>
        <taxon>rosids</taxon>
        <taxon>malvids</taxon>
        <taxon>Brassicales</taxon>
        <taxon>Brassicaceae</taxon>
        <taxon>Brassiceae</taxon>
        <taxon>Brassica</taxon>
    </lineage>
</organism>
<accession>A0A8S9MAH0</accession>
<feature type="compositionally biased region" description="Polar residues" evidence="1">
    <location>
        <begin position="230"/>
        <end position="240"/>
    </location>
</feature>
<feature type="compositionally biased region" description="Low complexity" evidence="1">
    <location>
        <begin position="198"/>
        <end position="220"/>
    </location>
</feature>
<feature type="compositionally biased region" description="Low complexity" evidence="1">
    <location>
        <begin position="168"/>
        <end position="189"/>
    </location>
</feature>
<comment type="caution">
    <text evidence="2">The sequence shown here is derived from an EMBL/GenBank/DDBJ whole genome shotgun (WGS) entry which is preliminary data.</text>
</comment>
<feature type="compositionally biased region" description="Low complexity" evidence="1">
    <location>
        <begin position="241"/>
        <end position="270"/>
    </location>
</feature>